<keyword evidence="1" id="KW-0346">Stress response</keyword>
<dbReference type="InterPro" id="IPR008978">
    <property type="entry name" value="HSP20-like_chaperone"/>
</dbReference>
<dbReference type="InterPro" id="IPR044587">
    <property type="entry name" value="HSP21-like"/>
</dbReference>
<dbReference type="RefSeq" id="WP_038067269.1">
    <property type="nucleotide sequence ID" value="NZ_JPSL02000038.1"/>
</dbReference>
<reference evidence="5 6" key="1">
    <citation type="journal article" date="2015" name="Genome Announc.">
        <title>Draft Genome Sequence of the Thermophile Thermus filiformis ATCC 43280, Producer of Carotenoid-(Di)glucoside-Branched Fatty Acid (Di)esters and Source of Hyperthermostable Enzymes of Biotechnological Interest.</title>
        <authorList>
            <person name="Mandelli F."/>
            <person name="Oliveira Ramires B."/>
            <person name="Couger M.B."/>
            <person name="Paixao D.A."/>
            <person name="Camilo C.M."/>
            <person name="Polikarpov I."/>
            <person name="Prade R."/>
            <person name="Riano-Pachon D.M."/>
            <person name="Squina F.M."/>
        </authorList>
    </citation>
    <scope>NUCLEOTIDE SEQUENCE [LARGE SCALE GENOMIC DNA]</scope>
    <source>
        <strain evidence="5 6">ATCC 43280</strain>
    </source>
</reference>
<comment type="caution">
    <text evidence="5">The sequence shown here is derived from an EMBL/GenBank/DDBJ whole genome shotgun (WGS) entry which is preliminary data.</text>
</comment>
<dbReference type="GO" id="GO:0009408">
    <property type="term" value="P:response to heat"/>
    <property type="evidence" value="ECO:0007669"/>
    <property type="project" value="InterPro"/>
</dbReference>
<dbReference type="PROSITE" id="PS01031">
    <property type="entry name" value="SHSP"/>
    <property type="match status" value="1"/>
</dbReference>
<dbReference type="OrthoDB" id="9808910at2"/>
<keyword evidence="6" id="KW-1185">Reference proteome</keyword>
<evidence type="ECO:0000313" key="5">
    <source>
        <dbReference type="EMBL" id="KGQ21005.1"/>
    </source>
</evidence>
<protein>
    <submittedName>
        <fullName evidence="5">Heat-shock protein Hsp20</fullName>
    </submittedName>
</protein>
<gene>
    <name evidence="5" type="ORF">THFILI_05345</name>
</gene>
<organism evidence="5 6">
    <name type="scientific">Thermus filiformis</name>
    <dbReference type="NCBI Taxonomy" id="276"/>
    <lineage>
        <taxon>Bacteria</taxon>
        <taxon>Thermotogati</taxon>
        <taxon>Deinococcota</taxon>
        <taxon>Deinococci</taxon>
        <taxon>Thermales</taxon>
        <taxon>Thermaceae</taxon>
        <taxon>Thermus</taxon>
    </lineage>
</organism>
<dbReference type="AlphaFoldDB" id="A0A0A2WRS4"/>
<dbReference type="Pfam" id="PF00011">
    <property type="entry name" value="HSP20"/>
    <property type="match status" value="1"/>
</dbReference>
<comment type="similarity">
    <text evidence="2 3">Belongs to the small heat shock protein (HSP20) family.</text>
</comment>
<dbReference type="SUPFAM" id="SSF49764">
    <property type="entry name" value="HSP20-like chaperones"/>
    <property type="match status" value="1"/>
</dbReference>
<dbReference type="InterPro" id="IPR002068">
    <property type="entry name" value="A-crystallin/Hsp20_dom"/>
</dbReference>
<proteinExistence type="inferred from homology"/>
<sequence>MLEKIWPFGRLRLRKAVEEALEKAFEPGETIEPLSELVEEENRYLLRVEVPGMDKEHLQVRLEGPYLVVEGERREEKRKKHLAEIVYGRIYRQYLLPPDAKAEGVKARLKNGVLEVEIPREKTEAKTVQIPLE</sequence>
<dbReference type="STRING" id="276.THFILI_05345"/>
<dbReference type="PATRIC" id="fig|276.5.peg.2204"/>
<name>A0A0A2WRS4_THEFI</name>
<evidence type="ECO:0000256" key="3">
    <source>
        <dbReference type="RuleBase" id="RU003616"/>
    </source>
</evidence>
<evidence type="ECO:0000256" key="2">
    <source>
        <dbReference type="PROSITE-ProRule" id="PRU00285"/>
    </source>
</evidence>
<evidence type="ECO:0000313" key="6">
    <source>
        <dbReference type="Proteomes" id="UP000030364"/>
    </source>
</evidence>
<dbReference type="EMBL" id="JPSL02000038">
    <property type="protein sequence ID" value="KGQ21005.1"/>
    <property type="molecule type" value="Genomic_DNA"/>
</dbReference>
<feature type="domain" description="SHSP" evidence="4">
    <location>
        <begin position="25"/>
        <end position="133"/>
    </location>
</feature>
<dbReference type="PANTHER" id="PTHR46733">
    <property type="entry name" value="26.5 KDA HEAT SHOCK PROTEIN, MITOCHONDRIAL"/>
    <property type="match status" value="1"/>
</dbReference>
<dbReference type="PANTHER" id="PTHR46733:SF3">
    <property type="entry name" value="26.5 KDA HEAT SHOCK PROTEIN, MITOCHONDRIAL"/>
    <property type="match status" value="1"/>
</dbReference>
<accession>A0A0A2WRS4</accession>
<evidence type="ECO:0000259" key="4">
    <source>
        <dbReference type="PROSITE" id="PS01031"/>
    </source>
</evidence>
<dbReference type="Gene3D" id="2.60.40.790">
    <property type="match status" value="1"/>
</dbReference>
<dbReference type="CDD" id="cd06464">
    <property type="entry name" value="ACD_sHsps-like"/>
    <property type="match status" value="1"/>
</dbReference>
<dbReference type="Proteomes" id="UP000030364">
    <property type="component" value="Unassembled WGS sequence"/>
</dbReference>
<evidence type="ECO:0000256" key="1">
    <source>
        <dbReference type="ARBA" id="ARBA00023016"/>
    </source>
</evidence>